<dbReference type="OrthoDB" id="3784at2759"/>
<dbReference type="FunCoup" id="A0A507B328">
    <property type="interactions" value="626"/>
</dbReference>
<dbReference type="CDD" id="cd04188">
    <property type="entry name" value="DPG_synthase"/>
    <property type="match status" value="1"/>
</dbReference>
<evidence type="ECO:0000256" key="8">
    <source>
        <dbReference type="ARBA" id="ARBA00022824"/>
    </source>
</evidence>
<dbReference type="Pfam" id="PF00535">
    <property type="entry name" value="Glycos_transf_2"/>
    <property type="match status" value="1"/>
</dbReference>
<keyword evidence="5" id="KW-0328">Glycosyltransferase</keyword>
<evidence type="ECO:0000256" key="2">
    <source>
        <dbReference type="ARBA" id="ARBA00004922"/>
    </source>
</evidence>
<organism evidence="16 17">
    <name type="scientific">Thyridium curvatum</name>
    <dbReference type="NCBI Taxonomy" id="1093900"/>
    <lineage>
        <taxon>Eukaryota</taxon>
        <taxon>Fungi</taxon>
        <taxon>Dikarya</taxon>
        <taxon>Ascomycota</taxon>
        <taxon>Pezizomycotina</taxon>
        <taxon>Sordariomycetes</taxon>
        <taxon>Sordariomycetidae</taxon>
        <taxon>Thyridiales</taxon>
        <taxon>Thyridiaceae</taxon>
        <taxon>Thyridium</taxon>
    </lineage>
</organism>
<protein>
    <recommendedName>
        <fullName evidence="4">dolichyl-phosphate beta-glucosyltransferase</fullName>
        <ecNumber evidence="4">2.4.1.117</ecNumber>
    </recommendedName>
</protein>
<dbReference type="EC" id="2.4.1.117" evidence="4"/>
<dbReference type="InParanoid" id="A0A507B328"/>
<dbReference type="EMBL" id="SKBQ01000037">
    <property type="protein sequence ID" value="TPX13134.1"/>
    <property type="molecule type" value="Genomic_DNA"/>
</dbReference>
<keyword evidence="9" id="KW-0735">Signal-anchor</keyword>
<keyword evidence="8" id="KW-0256">Endoplasmic reticulum</keyword>
<keyword evidence="10 14" id="KW-1133">Transmembrane helix</keyword>
<dbReference type="InterPro" id="IPR035518">
    <property type="entry name" value="DPG_synthase"/>
</dbReference>
<dbReference type="STRING" id="1093900.A0A507B328"/>
<evidence type="ECO:0000256" key="9">
    <source>
        <dbReference type="ARBA" id="ARBA00022968"/>
    </source>
</evidence>
<evidence type="ECO:0000256" key="14">
    <source>
        <dbReference type="SAM" id="Phobius"/>
    </source>
</evidence>
<dbReference type="RefSeq" id="XP_030994845.1">
    <property type="nucleotide sequence ID" value="XM_031141206.1"/>
</dbReference>
<keyword evidence="17" id="KW-1185">Reference proteome</keyword>
<feature type="transmembrane region" description="Helical" evidence="14">
    <location>
        <begin position="25"/>
        <end position="45"/>
    </location>
</feature>
<evidence type="ECO:0000256" key="7">
    <source>
        <dbReference type="ARBA" id="ARBA00022692"/>
    </source>
</evidence>
<dbReference type="InterPro" id="IPR029044">
    <property type="entry name" value="Nucleotide-diphossugar_trans"/>
</dbReference>
<dbReference type="PANTHER" id="PTHR10859:SF91">
    <property type="entry name" value="DOLICHYL-PHOSPHATE BETA-GLUCOSYLTRANSFERASE"/>
    <property type="match status" value="1"/>
</dbReference>
<dbReference type="GO" id="GO:0006487">
    <property type="term" value="P:protein N-linked glycosylation"/>
    <property type="evidence" value="ECO:0007669"/>
    <property type="project" value="TreeGrafter"/>
</dbReference>
<name>A0A507B328_9PEZI</name>
<evidence type="ECO:0000256" key="1">
    <source>
        <dbReference type="ARBA" id="ARBA00004389"/>
    </source>
</evidence>
<dbReference type="Proteomes" id="UP000319257">
    <property type="component" value="Unassembled WGS sequence"/>
</dbReference>
<dbReference type="GO" id="GO:0005789">
    <property type="term" value="C:endoplasmic reticulum membrane"/>
    <property type="evidence" value="ECO:0007669"/>
    <property type="project" value="UniProtKB-SubCell"/>
</dbReference>
<keyword evidence="7 14" id="KW-0812">Transmembrane</keyword>
<evidence type="ECO:0000256" key="11">
    <source>
        <dbReference type="ARBA" id="ARBA00023136"/>
    </source>
</evidence>
<keyword evidence="6" id="KW-0808">Transferase</keyword>
<sequence length="431" mass="47087">MSLLSLPAELFDSLVATILSTPPHLLLLAFLALSLSAFLAFYLALHAVAPKPRPVLPSEKTYRTTDPNGAVVTRQLPCWYDRWLVQRQINEKAPIGDVSGPAGLDGARVPDTGSIEPAELAMSVVVPAYNEELRMLPALQEMVDYLDARFGRPGQGNSNKKAAGAAKPSSRPGTPNRHAHRHRVPDEEDVTGYEIIIVNDGSRDRTVDVALEFARKNDLHDVIRVVTLEKNRGKGGAVTHGFRHVRGRYAAFADADGASKFSYLGNLVAGCNEVLDGANRGVAIGSRGHLVGSEAVVKRSALRNFLMKAFHFVLMILTPPATSRLSDTQCGFKLFSRAALPHIIPYMHSEGWIFDIEMLMLAESAPASLVLDDEGATIGRSPGIRVAEVPIDWHEVEGSKLNVLQDSIKMALGLTILRASWMFGVYRRRMI</sequence>
<comment type="pathway">
    <text evidence="2">Protein modification; protein glycosylation.</text>
</comment>
<proteinExistence type="inferred from homology"/>
<gene>
    <name evidence="16" type="ORF">E0L32_006560</name>
</gene>
<dbReference type="PANTHER" id="PTHR10859">
    <property type="entry name" value="GLYCOSYL TRANSFERASE"/>
    <property type="match status" value="1"/>
</dbReference>
<evidence type="ECO:0000256" key="3">
    <source>
        <dbReference type="ARBA" id="ARBA00006739"/>
    </source>
</evidence>
<dbReference type="AlphaFoldDB" id="A0A507B328"/>
<feature type="region of interest" description="Disordered" evidence="13">
    <location>
        <begin position="150"/>
        <end position="185"/>
    </location>
</feature>
<evidence type="ECO:0000313" key="17">
    <source>
        <dbReference type="Proteomes" id="UP000319257"/>
    </source>
</evidence>
<evidence type="ECO:0000256" key="5">
    <source>
        <dbReference type="ARBA" id="ARBA00022676"/>
    </source>
</evidence>
<evidence type="ECO:0000313" key="16">
    <source>
        <dbReference type="EMBL" id="TPX13134.1"/>
    </source>
</evidence>
<feature type="domain" description="Glycosyltransferase 2-like" evidence="15">
    <location>
        <begin position="192"/>
        <end position="269"/>
    </location>
</feature>
<keyword evidence="11 14" id="KW-0472">Membrane</keyword>
<evidence type="ECO:0000256" key="6">
    <source>
        <dbReference type="ARBA" id="ARBA00022679"/>
    </source>
</evidence>
<dbReference type="GO" id="GO:0004581">
    <property type="term" value="F:dolichyl-phosphate beta-glucosyltransferase activity"/>
    <property type="evidence" value="ECO:0007669"/>
    <property type="project" value="UniProtKB-EC"/>
</dbReference>
<dbReference type="InterPro" id="IPR001173">
    <property type="entry name" value="Glyco_trans_2-like"/>
</dbReference>
<dbReference type="Gene3D" id="3.90.550.10">
    <property type="entry name" value="Spore Coat Polysaccharide Biosynthesis Protein SpsA, Chain A"/>
    <property type="match status" value="1"/>
</dbReference>
<evidence type="ECO:0000256" key="4">
    <source>
        <dbReference type="ARBA" id="ARBA00012583"/>
    </source>
</evidence>
<evidence type="ECO:0000256" key="10">
    <source>
        <dbReference type="ARBA" id="ARBA00022989"/>
    </source>
</evidence>
<comment type="similarity">
    <text evidence="3">Belongs to the glycosyltransferase 2 family.</text>
</comment>
<evidence type="ECO:0000256" key="12">
    <source>
        <dbReference type="ARBA" id="ARBA00045097"/>
    </source>
</evidence>
<reference evidence="16 17" key="1">
    <citation type="submission" date="2019-06" db="EMBL/GenBank/DDBJ databases">
        <title>Draft genome sequence of the filamentous fungus Phialemoniopsis curvata isolated from diesel fuel.</title>
        <authorList>
            <person name="Varaljay V.A."/>
            <person name="Lyon W.J."/>
            <person name="Crouch A.L."/>
            <person name="Drake C.E."/>
            <person name="Hollomon J.M."/>
            <person name="Nadeau L.J."/>
            <person name="Nunn H.S."/>
            <person name="Stevenson B.S."/>
            <person name="Bojanowski C.L."/>
            <person name="Crookes-Goodson W.J."/>
        </authorList>
    </citation>
    <scope>NUCLEOTIDE SEQUENCE [LARGE SCALE GENOMIC DNA]</scope>
    <source>
        <strain evidence="16 17">D216</strain>
    </source>
</reference>
<dbReference type="SUPFAM" id="SSF53448">
    <property type="entry name" value="Nucleotide-diphospho-sugar transferases"/>
    <property type="match status" value="1"/>
</dbReference>
<dbReference type="GeneID" id="41974007"/>
<feature type="compositionally biased region" description="Low complexity" evidence="13">
    <location>
        <begin position="156"/>
        <end position="173"/>
    </location>
</feature>
<accession>A0A507B328</accession>
<comment type="catalytic activity">
    <reaction evidence="12">
        <text>a di-trans,poly-cis-dolichyl phosphate + UDP-alpha-D-glucose = a di-trans,poly-cis-dolichyl beta-D-glucosyl phosphate + UDP</text>
        <dbReference type="Rhea" id="RHEA:15401"/>
        <dbReference type="Rhea" id="RHEA-COMP:19498"/>
        <dbReference type="Rhea" id="RHEA-COMP:19502"/>
        <dbReference type="ChEBI" id="CHEBI:57525"/>
        <dbReference type="ChEBI" id="CHEBI:57683"/>
        <dbReference type="ChEBI" id="CHEBI:58223"/>
        <dbReference type="ChEBI" id="CHEBI:58885"/>
        <dbReference type="EC" id="2.4.1.117"/>
    </reaction>
    <physiologicalReaction direction="left-to-right" evidence="12">
        <dbReference type="Rhea" id="RHEA:15402"/>
    </physiologicalReaction>
</comment>
<evidence type="ECO:0000256" key="13">
    <source>
        <dbReference type="SAM" id="MobiDB-lite"/>
    </source>
</evidence>
<comment type="subcellular location">
    <subcellularLocation>
        <location evidence="1">Endoplasmic reticulum membrane</location>
        <topology evidence="1">Single-pass membrane protein</topology>
    </subcellularLocation>
</comment>
<evidence type="ECO:0000259" key="15">
    <source>
        <dbReference type="Pfam" id="PF00535"/>
    </source>
</evidence>
<comment type="caution">
    <text evidence="16">The sequence shown here is derived from an EMBL/GenBank/DDBJ whole genome shotgun (WGS) entry which is preliminary data.</text>
</comment>